<gene>
    <name evidence="3" type="ORF">FHX46_002766</name>
</gene>
<protein>
    <recommendedName>
        <fullName evidence="5">Acyl-CoA thioesterase</fullName>
    </recommendedName>
</protein>
<proteinExistence type="predicted"/>
<evidence type="ECO:0000259" key="2">
    <source>
        <dbReference type="Pfam" id="PF20789"/>
    </source>
</evidence>
<feature type="domain" description="Acyl-CoA thioesterase-like C-terminal" evidence="2">
    <location>
        <begin position="132"/>
        <end position="266"/>
    </location>
</feature>
<dbReference type="RefSeq" id="WP_167114148.1">
    <property type="nucleotide sequence ID" value="NZ_JAANOU010000001.1"/>
</dbReference>
<dbReference type="PANTHER" id="PTHR38110">
    <property type="entry name" value="CHROMOSOME 23, WHOLE GENOME SHOTGUN SEQUENCE"/>
    <property type="match status" value="1"/>
</dbReference>
<comment type="caution">
    <text evidence="3">The sequence shown here is derived from an EMBL/GenBank/DDBJ whole genome shotgun (WGS) entry which is preliminary data.</text>
</comment>
<accession>A0ABX0STF0</accession>
<feature type="domain" description="Acyl-CoA thioesterase-like N-terminal HotDog" evidence="1">
    <location>
        <begin position="28"/>
        <end position="109"/>
    </location>
</feature>
<dbReference type="InterPro" id="IPR052389">
    <property type="entry name" value="Sec_Metab_Biosynth-Assoc"/>
</dbReference>
<dbReference type="PANTHER" id="PTHR38110:SF1">
    <property type="entry name" value="THIOESTERASE DOMAIN-CONTAINING PROTEIN"/>
    <property type="match status" value="1"/>
</dbReference>
<sequence>MTEHATTTFAEATRVEEVSPGRFTAEAHPAWTVLGKPNGGYLLAMLGRAAARSGAHPDVVAASALYLRSPEPGPVALDVEVLRAGRSASQVRTRMTQDGTPCVEALFTLGALDPEAKPYWSDGLPEPVRGEPADCVRVTGPAGGGPGPAIMDQVELRIQPGDLGFSRGAPSGAGVLRGWLSLPGGADLDPFALLYAVDAFPPASLDVAVTGWVPTLELTAYVRALPAPGPVRVLQKAQLIEGNRVDQACFVWDSRGRLVAQATQLAGIRLDPPA</sequence>
<evidence type="ECO:0000313" key="3">
    <source>
        <dbReference type="EMBL" id="NIH80236.1"/>
    </source>
</evidence>
<dbReference type="EMBL" id="JAANOU010000001">
    <property type="protein sequence ID" value="NIH80236.1"/>
    <property type="molecule type" value="Genomic_DNA"/>
</dbReference>
<keyword evidence="4" id="KW-1185">Reference proteome</keyword>
<dbReference type="InterPro" id="IPR042171">
    <property type="entry name" value="Acyl-CoA_hotdog"/>
</dbReference>
<reference evidence="3 4" key="1">
    <citation type="submission" date="2020-03" db="EMBL/GenBank/DDBJ databases">
        <title>Sequencing the genomes of 1000 actinobacteria strains.</title>
        <authorList>
            <person name="Klenk H.-P."/>
        </authorList>
    </citation>
    <scope>NUCLEOTIDE SEQUENCE [LARGE SCALE GENOMIC DNA]</scope>
    <source>
        <strain evidence="3 4">DSM 45668</strain>
    </source>
</reference>
<dbReference type="Pfam" id="PF20789">
    <property type="entry name" value="4HBT_3C"/>
    <property type="match status" value="1"/>
</dbReference>
<dbReference type="SUPFAM" id="SSF54637">
    <property type="entry name" value="Thioesterase/thiol ester dehydrase-isomerase"/>
    <property type="match status" value="2"/>
</dbReference>
<evidence type="ECO:0008006" key="5">
    <source>
        <dbReference type="Google" id="ProtNLM"/>
    </source>
</evidence>
<dbReference type="InterPro" id="IPR029069">
    <property type="entry name" value="HotDog_dom_sf"/>
</dbReference>
<dbReference type="Proteomes" id="UP000754495">
    <property type="component" value="Unassembled WGS sequence"/>
</dbReference>
<evidence type="ECO:0000313" key="4">
    <source>
        <dbReference type="Proteomes" id="UP000754495"/>
    </source>
</evidence>
<dbReference type="InterPro" id="IPR049449">
    <property type="entry name" value="TesB_ACOT8-like_N"/>
</dbReference>
<dbReference type="InterPro" id="IPR049450">
    <property type="entry name" value="ACOT8-like_C"/>
</dbReference>
<organism evidence="3 4">
    <name type="scientific">Amycolatopsis viridis</name>
    <dbReference type="NCBI Taxonomy" id="185678"/>
    <lineage>
        <taxon>Bacteria</taxon>
        <taxon>Bacillati</taxon>
        <taxon>Actinomycetota</taxon>
        <taxon>Actinomycetes</taxon>
        <taxon>Pseudonocardiales</taxon>
        <taxon>Pseudonocardiaceae</taxon>
        <taxon>Amycolatopsis</taxon>
    </lineage>
</organism>
<dbReference type="Pfam" id="PF13622">
    <property type="entry name" value="4HBT_3"/>
    <property type="match status" value="1"/>
</dbReference>
<dbReference type="Gene3D" id="2.40.160.210">
    <property type="entry name" value="Acyl-CoA thioesterase, double hotdog domain"/>
    <property type="match status" value="1"/>
</dbReference>
<name>A0ABX0STF0_9PSEU</name>
<evidence type="ECO:0000259" key="1">
    <source>
        <dbReference type="Pfam" id="PF13622"/>
    </source>
</evidence>